<evidence type="ECO:0000313" key="3">
    <source>
        <dbReference type="Proteomes" id="UP000078540"/>
    </source>
</evidence>
<dbReference type="EMBL" id="KQ976408">
    <property type="protein sequence ID" value="KYM91220.1"/>
    <property type="molecule type" value="Genomic_DNA"/>
</dbReference>
<dbReference type="GO" id="GO:0003676">
    <property type="term" value="F:nucleic acid binding"/>
    <property type="evidence" value="ECO:0007669"/>
    <property type="project" value="InterPro"/>
</dbReference>
<organism evidence="2 3">
    <name type="scientific">Atta colombica</name>
    <dbReference type="NCBI Taxonomy" id="520822"/>
    <lineage>
        <taxon>Eukaryota</taxon>
        <taxon>Metazoa</taxon>
        <taxon>Ecdysozoa</taxon>
        <taxon>Arthropoda</taxon>
        <taxon>Hexapoda</taxon>
        <taxon>Insecta</taxon>
        <taxon>Pterygota</taxon>
        <taxon>Neoptera</taxon>
        <taxon>Endopterygota</taxon>
        <taxon>Hymenoptera</taxon>
        <taxon>Apocrita</taxon>
        <taxon>Aculeata</taxon>
        <taxon>Formicoidea</taxon>
        <taxon>Formicidae</taxon>
        <taxon>Myrmicinae</taxon>
        <taxon>Atta</taxon>
    </lineage>
</organism>
<accession>A0A195BV62</accession>
<reference evidence="2 3" key="1">
    <citation type="submission" date="2015-09" db="EMBL/GenBank/DDBJ databases">
        <title>Atta colombica WGS genome.</title>
        <authorList>
            <person name="Nygaard S."/>
            <person name="Hu H."/>
            <person name="Boomsma J."/>
            <person name="Zhang G."/>
        </authorList>
    </citation>
    <scope>NUCLEOTIDE SEQUENCE [LARGE SCALE GENOMIC DNA]</scope>
    <source>
        <strain evidence="2">Treedump-2</strain>
        <tissue evidence="2">Whole body</tissue>
    </source>
</reference>
<evidence type="ECO:0000313" key="2">
    <source>
        <dbReference type="EMBL" id="KYM91220.1"/>
    </source>
</evidence>
<dbReference type="AlphaFoldDB" id="A0A195BV62"/>
<gene>
    <name evidence="2" type="ORF">ALC53_01632</name>
</gene>
<proteinExistence type="predicted"/>
<protein>
    <submittedName>
        <fullName evidence="2">CUGBP Elav-like family member 2</fullName>
    </submittedName>
</protein>
<dbReference type="Proteomes" id="UP000078540">
    <property type="component" value="Unassembled WGS sequence"/>
</dbReference>
<sequence length="134" mass="15255">MVSSLDNRGIRKVLDEVPESQLQSFPSDRLFHIEPVTGYTNSATIRVYHSFLLIATSGCCFVTFYTRKAALAAQNALHNVKTFSGSFCDAERNCWLRKTESSTVWCGRKEPEALPLRRGECRNRITTSYDSLRR</sequence>
<name>A0A195BV62_9HYME</name>
<feature type="transmembrane region" description="Helical" evidence="1">
    <location>
        <begin position="47"/>
        <end position="65"/>
    </location>
</feature>
<dbReference type="InterPro" id="IPR035979">
    <property type="entry name" value="RBD_domain_sf"/>
</dbReference>
<keyword evidence="1" id="KW-0812">Transmembrane</keyword>
<keyword evidence="1" id="KW-0472">Membrane</keyword>
<keyword evidence="3" id="KW-1185">Reference proteome</keyword>
<evidence type="ECO:0000256" key="1">
    <source>
        <dbReference type="SAM" id="Phobius"/>
    </source>
</evidence>
<dbReference type="SUPFAM" id="SSF54928">
    <property type="entry name" value="RNA-binding domain, RBD"/>
    <property type="match status" value="1"/>
</dbReference>
<keyword evidence="1" id="KW-1133">Transmembrane helix</keyword>